<dbReference type="Proteomes" id="UP000731519">
    <property type="component" value="Unassembled WGS sequence"/>
</dbReference>
<reference evidence="2 4" key="1">
    <citation type="submission" date="2013-05" db="EMBL/GenBank/DDBJ databases">
        <title>Genome Sequence of Streptomyces fradiae.</title>
        <authorList>
            <person name="Kirby R."/>
        </authorList>
    </citation>
    <scope>NUCLEOTIDE SEQUENCE [LARGE SCALE GENOMIC DNA]</scope>
    <source>
        <strain evidence="2 4">ATCC 10745</strain>
    </source>
</reference>
<gene>
    <name evidence="3" type="ORF">BG846_04915</name>
    <name evidence="2" type="ORF">K701_25630</name>
</gene>
<dbReference type="InterPro" id="IPR001387">
    <property type="entry name" value="Cro/C1-type_HTH"/>
</dbReference>
<evidence type="ECO:0000313" key="3">
    <source>
        <dbReference type="EMBL" id="OSY49471.1"/>
    </source>
</evidence>
<evidence type="ECO:0000313" key="4">
    <source>
        <dbReference type="Proteomes" id="UP000731519"/>
    </source>
</evidence>
<comment type="caution">
    <text evidence="3">The sequence shown here is derived from an EMBL/GenBank/DDBJ whole genome shotgun (WGS) entry which is preliminary data.</text>
</comment>
<dbReference type="RefSeq" id="WP_031133189.1">
    <property type="nucleotide sequence ID" value="NZ_ASYR01000042.1"/>
</dbReference>
<sequence>MSSDPRREVGRRIAAARRARRMTQPELAAAAHLSLSMLRKVEQGSRAPGDHTLDAIADALRLDPSRLIDDPARTGGRVRATLPALSAAIAAYDIAVDAPWRPPAVLEETAAQAEAYRLGAQYTRLATVVPRLVTESIAAVHGAPEGPERQRAARLLVSVARSADAVAYKFGARDLSARLIELMRWAAPQSDDPLLCATVGYVRAEIFFVARAHQAGLRALESAIDEAPDAVCRRSTAALGALHMRAAVIAGRAGDVDAADVHLRHAERLADGVREGVYGGTAFGPASVRVHRTSVAVGLGGDHATGVLHLNGDWRPPEELPAERRSGYFIETARAQLWSGRVDRAFESLKAARHIAPQHTREHPWARETAATLRRLRRADAEALTSFAEWIGAV</sequence>
<dbReference type="AlphaFoldDB" id="A0A1Y2NQF8"/>
<dbReference type="Proteomes" id="UP000194318">
    <property type="component" value="Unassembled WGS sequence"/>
</dbReference>
<dbReference type="InterPro" id="IPR010982">
    <property type="entry name" value="Lambda_DNA-bd_dom_sf"/>
</dbReference>
<dbReference type="EMBL" id="MIFZ01000321">
    <property type="protein sequence ID" value="OSY49471.1"/>
    <property type="molecule type" value="Genomic_DNA"/>
</dbReference>
<evidence type="ECO:0000313" key="2">
    <source>
        <dbReference type="EMBL" id="KAF0647027.1"/>
    </source>
</evidence>
<dbReference type="GeneID" id="91403689"/>
<dbReference type="Pfam" id="PF01381">
    <property type="entry name" value="HTH_3"/>
    <property type="match status" value="1"/>
</dbReference>
<feature type="domain" description="HTH cro/C1-type" evidence="1">
    <location>
        <begin position="13"/>
        <end position="67"/>
    </location>
</feature>
<accession>A0A1Y2NQF8</accession>
<dbReference type="PROSITE" id="PS50943">
    <property type="entry name" value="HTH_CROC1"/>
    <property type="match status" value="1"/>
</dbReference>
<organism evidence="3">
    <name type="scientific">Streptomyces fradiae ATCC 10745 = DSM 40063</name>
    <dbReference type="NCBI Taxonomy" id="1319510"/>
    <lineage>
        <taxon>Bacteria</taxon>
        <taxon>Bacillati</taxon>
        <taxon>Actinomycetota</taxon>
        <taxon>Actinomycetes</taxon>
        <taxon>Kitasatosporales</taxon>
        <taxon>Streptomycetaceae</taxon>
        <taxon>Streptomyces</taxon>
    </lineage>
</organism>
<protein>
    <submittedName>
        <fullName evidence="3">Helix-turn-helix domain protein</fullName>
    </submittedName>
</protein>
<dbReference type="SMART" id="SM00530">
    <property type="entry name" value="HTH_XRE"/>
    <property type="match status" value="1"/>
</dbReference>
<proteinExistence type="predicted"/>
<name>A0A1Y2NQF8_STRFR</name>
<dbReference type="CDD" id="cd00093">
    <property type="entry name" value="HTH_XRE"/>
    <property type="match status" value="1"/>
</dbReference>
<evidence type="ECO:0000259" key="1">
    <source>
        <dbReference type="PROSITE" id="PS50943"/>
    </source>
</evidence>
<keyword evidence="4" id="KW-1185">Reference proteome</keyword>
<dbReference type="SUPFAM" id="SSF47413">
    <property type="entry name" value="lambda repressor-like DNA-binding domains"/>
    <property type="match status" value="1"/>
</dbReference>
<reference evidence="3" key="2">
    <citation type="submission" date="2016-09" db="EMBL/GenBank/DDBJ databases">
        <title>Streptomyces fradiae DSM40063, a candidate organism with high potential of specific P450 cytochromes.</title>
        <authorList>
            <person name="Grumaz C."/>
            <person name="Vainshtein Y."/>
            <person name="Kirstahler P."/>
            <person name="Sohn K."/>
        </authorList>
    </citation>
    <scope>NUCLEOTIDE SEQUENCE [LARGE SCALE GENOMIC DNA]</scope>
    <source>
        <strain evidence="3">DSM 40063</strain>
    </source>
</reference>
<dbReference type="GO" id="GO:0003677">
    <property type="term" value="F:DNA binding"/>
    <property type="evidence" value="ECO:0007669"/>
    <property type="project" value="InterPro"/>
</dbReference>
<dbReference type="Gene3D" id="1.10.260.40">
    <property type="entry name" value="lambda repressor-like DNA-binding domains"/>
    <property type="match status" value="1"/>
</dbReference>
<dbReference type="EMBL" id="ASYR01000042">
    <property type="protein sequence ID" value="KAF0647027.1"/>
    <property type="molecule type" value="Genomic_DNA"/>
</dbReference>